<organism evidence="2 3">
    <name type="scientific">Candidatus Uhrbacteria bacterium CG10_big_fil_rev_8_21_14_0_10_48_16</name>
    <dbReference type="NCBI Taxonomy" id="1975038"/>
    <lineage>
        <taxon>Bacteria</taxon>
        <taxon>Candidatus Uhriibacteriota</taxon>
    </lineage>
</organism>
<dbReference type="Pfam" id="PF07411">
    <property type="entry name" value="DUF1508"/>
    <property type="match status" value="1"/>
</dbReference>
<evidence type="ECO:0000313" key="2">
    <source>
        <dbReference type="EMBL" id="PJE77243.1"/>
    </source>
</evidence>
<dbReference type="EMBL" id="PFEU01000002">
    <property type="protein sequence ID" value="PJE77243.1"/>
    <property type="molecule type" value="Genomic_DNA"/>
</dbReference>
<name>A0A2M8LIH1_9BACT</name>
<dbReference type="SUPFAM" id="SSF160113">
    <property type="entry name" value="YegP-like"/>
    <property type="match status" value="1"/>
</dbReference>
<dbReference type="InterPro" id="IPR010879">
    <property type="entry name" value="DUF1508"/>
</dbReference>
<protein>
    <submittedName>
        <fullName evidence="2">DUF1508 domain-containing protein</fullName>
    </submittedName>
</protein>
<dbReference type="AlphaFoldDB" id="A0A2M8LIH1"/>
<dbReference type="InterPro" id="IPR036913">
    <property type="entry name" value="YegP-like_sf"/>
</dbReference>
<feature type="domain" description="DUF1508" evidence="1">
    <location>
        <begin position="9"/>
        <end position="52"/>
    </location>
</feature>
<reference evidence="3" key="1">
    <citation type="submission" date="2017-09" db="EMBL/GenBank/DDBJ databases">
        <title>Depth-based differentiation of microbial function through sediment-hosted aquifers and enrichment of novel symbionts in the deep terrestrial subsurface.</title>
        <authorList>
            <person name="Probst A.J."/>
            <person name="Ladd B."/>
            <person name="Jarett J.K."/>
            <person name="Geller-Mcgrath D.E."/>
            <person name="Sieber C.M.K."/>
            <person name="Emerson J.B."/>
            <person name="Anantharaman K."/>
            <person name="Thomas B.C."/>
            <person name="Malmstrom R."/>
            <person name="Stieglmeier M."/>
            <person name="Klingl A."/>
            <person name="Woyke T."/>
            <person name="Ryan C.M."/>
            <person name="Banfield J.F."/>
        </authorList>
    </citation>
    <scope>NUCLEOTIDE SEQUENCE [LARGE SCALE GENOMIC DNA]</scope>
</reference>
<proteinExistence type="predicted"/>
<comment type="caution">
    <text evidence="2">The sequence shown here is derived from an EMBL/GenBank/DDBJ whole genome shotgun (WGS) entry which is preliminary data.</text>
</comment>
<sequence>MSYFKIFLDRAGEWRWTLYAANHEAVATSEGYTTKWSAQRSVEAVKRIAASAIIRV</sequence>
<dbReference type="Proteomes" id="UP000231436">
    <property type="component" value="Unassembled WGS sequence"/>
</dbReference>
<accession>A0A2M8LIH1</accession>
<evidence type="ECO:0000259" key="1">
    <source>
        <dbReference type="Pfam" id="PF07411"/>
    </source>
</evidence>
<evidence type="ECO:0000313" key="3">
    <source>
        <dbReference type="Proteomes" id="UP000231436"/>
    </source>
</evidence>
<dbReference type="Gene3D" id="3.30.160.160">
    <property type="entry name" value="YegP-like"/>
    <property type="match status" value="1"/>
</dbReference>
<gene>
    <name evidence="2" type="ORF">COV05_00115</name>
</gene>